<dbReference type="InterPro" id="IPR051319">
    <property type="entry name" value="Oligoribo/pAp-PDE_c-di-AMP_PDE"/>
</dbReference>
<dbReference type="Pfam" id="PF01368">
    <property type="entry name" value="DHH"/>
    <property type="match status" value="1"/>
</dbReference>
<evidence type="ECO:0000313" key="3">
    <source>
        <dbReference type="EMBL" id="KSV58552.1"/>
    </source>
</evidence>
<dbReference type="SUPFAM" id="SSF64182">
    <property type="entry name" value="DHH phosphoesterases"/>
    <property type="match status" value="1"/>
</dbReference>
<dbReference type="InterPro" id="IPR038763">
    <property type="entry name" value="DHH_sf"/>
</dbReference>
<dbReference type="AlphaFoldDB" id="A0A0V8QDA1"/>
<organism evidence="3 4">
    <name type="scientific">Acetivibrio ethanolgignens</name>
    <dbReference type="NCBI Taxonomy" id="290052"/>
    <lineage>
        <taxon>Bacteria</taxon>
        <taxon>Bacillati</taxon>
        <taxon>Bacillota</taxon>
        <taxon>Clostridia</taxon>
        <taxon>Eubacteriales</taxon>
        <taxon>Oscillospiraceae</taxon>
        <taxon>Acetivibrio</taxon>
    </lineage>
</organism>
<dbReference type="Gene3D" id="3.90.1640.10">
    <property type="entry name" value="inorganic pyrophosphatase (n-terminal core)"/>
    <property type="match status" value="1"/>
</dbReference>
<dbReference type="PANTHER" id="PTHR47618:SF1">
    <property type="entry name" value="BIFUNCTIONAL OLIGORIBONUCLEASE AND PAP PHOSPHATASE NRNA"/>
    <property type="match status" value="1"/>
</dbReference>
<evidence type="ECO:0000259" key="1">
    <source>
        <dbReference type="Pfam" id="PF01368"/>
    </source>
</evidence>
<evidence type="ECO:0000313" key="4">
    <source>
        <dbReference type="Proteomes" id="UP000054874"/>
    </source>
</evidence>
<reference evidence="3 4" key="1">
    <citation type="submission" date="2015-11" db="EMBL/GenBank/DDBJ databases">
        <title>Butyribacter intestini gen. nov., sp. nov., a butyric acid-producing bacterium of the family Lachnospiraceae isolated from the human faeces.</title>
        <authorList>
            <person name="Zou Y."/>
            <person name="Xue W."/>
            <person name="Luo G."/>
            <person name="Lv M."/>
        </authorList>
    </citation>
    <scope>NUCLEOTIDE SEQUENCE [LARGE SCALE GENOMIC DNA]</scope>
    <source>
        <strain evidence="3 4">ACET-33324</strain>
    </source>
</reference>
<dbReference type="PANTHER" id="PTHR47618">
    <property type="entry name" value="BIFUNCTIONAL OLIGORIBONUCLEASE AND PAP PHOSPHATASE NRNA"/>
    <property type="match status" value="1"/>
</dbReference>
<sequence length="322" mass="35681">MTHLQNLLKKLHNNFIYIQTHNYPDPDALSAAAGLQALLMHYHIKSTICYKGQIEKANTLAMLDLLDISISSEEEVSLKPTDEIILVDCQKGNANVNDFTGNEVGCIDHHKLQQTDYYQYFDIRPEIGSCASIIASYFKEEDIPMNSLLATTLMYGIQTDTASLTRGVNQLDIDMFSYLFHQADQGILHHIASSSLTRKDLFSYDNAIRNLEIHDSFGYTNAGDDCPEAIIGTLSDFILTIDEIHLSLVYSRRAGGIKFSIRSESGLYDSADIIKSALTGFGSGGGHAEMAAGFVADIDTQKEADKIVELVIDRIKKITQKA</sequence>
<proteinExistence type="predicted"/>
<dbReference type="EMBL" id="LNAM01000167">
    <property type="protein sequence ID" value="KSV58552.1"/>
    <property type="molecule type" value="Genomic_DNA"/>
</dbReference>
<evidence type="ECO:0008006" key="5">
    <source>
        <dbReference type="Google" id="ProtNLM"/>
    </source>
</evidence>
<gene>
    <name evidence="3" type="ORF">ASU35_12375</name>
</gene>
<accession>A0A0V8QDA1</accession>
<name>A0A0V8QDA1_9FIRM</name>
<feature type="domain" description="DHHA1" evidence="2">
    <location>
        <begin position="222"/>
        <end position="316"/>
    </location>
</feature>
<protein>
    <recommendedName>
        <fullName evidence="5">DHH family phosphoesterase</fullName>
    </recommendedName>
</protein>
<dbReference type="GO" id="GO:0003676">
    <property type="term" value="F:nucleic acid binding"/>
    <property type="evidence" value="ECO:0007669"/>
    <property type="project" value="InterPro"/>
</dbReference>
<keyword evidence="4" id="KW-1185">Reference proteome</keyword>
<dbReference type="Gene3D" id="3.10.310.30">
    <property type="match status" value="1"/>
</dbReference>
<dbReference type="Proteomes" id="UP000054874">
    <property type="component" value="Unassembled WGS sequence"/>
</dbReference>
<dbReference type="Pfam" id="PF02272">
    <property type="entry name" value="DHHA1"/>
    <property type="match status" value="1"/>
</dbReference>
<dbReference type="OrthoDB" id="5896813at2"/>
<dbReference type="RefSeq" id="WP_058353212.1">
    <property type="nucleotide sequence ID" value="NZ_CABMMD010000167.1"/>
</dbReference>
<dbReference type="InterPro" id="IPR001667">
    <property type="entry name" value="DDH_dom"/>
</dbReference>
<comment type="caution">
    <text evidence="3">The sequence shown here is derived from an EMBL/GenBank/DDBJ whole genome shotgun (WGS) entry which is preliminary data.</text>
</comment>
<dbReference type="InterPro" id="IPR003156">
    <property type="entry name" value="DHHA1_dom"/>
</dbReference>
<evidence type="ECO:0000259" key="2">
    <source>
        <dbReference type="Pfam" id="PF02272"/>
    </source>
</evidence>
<dbReference type="STRING" id="290052.ASU35_12375"/>
<feature type="domain" description="DDH" evidence="1">
    <location>
        <begin position="16"/>
        <end position="157"/>
    </location>
</feature>